<dbReference type="Proteomes" id="UP001152622">
    <property type="component" value="Chromosome 12"/>
</dbReference>
<dbReference type="AlphaFoldDB" id="A0A9Q1ETV0"/>
<protein>
    <submittedName>
        <fullName evidence="1">Uncharacterized protein</fullName>
    </submittedName>
</protein>
<evidence type="ECO:0000313" key="1">
    <source>
        <dbReference type="EMBL" id="KAJ8344865.1"/>
    </source>
</evidence>
<comment type="caution">
    <text evidence="1">The sequence shown here is derived from an EMBL/GenBank/DDBJ whole genome shotgun (WGS) entry which is preliminary data.</text>
</comment>
<organism evidence="1 2">
    <name type="scientific">Synaphobranchus kaupii</name>
    <name type="common">Kaup's arrowtooth eel</name>
    <dbReference type="NCBI Taxonomy" id="118154"/>
    <lineage>
        <taxon>Eukaryota</taxon>
        <taxon>Metazoa</taxon>
        <taxon>Chordata</taxon>
        <taxon>Craniata</taxon>
        <taxon>Vertebrata</taxon>
        <taxon>Euteleostomi</taxon>
        <taxon>Actinopterygii</taxon>
        <taxon>Neopterygii</taxon>
        <taxon>Teleostei</taxon>
        <taxon>Anguilliformes</taxon>
        <taxon>Synaphobranchidae</taxon>
        <taxon>Synaphobranchus</taxon>
    </lineage>
</organism>
<dbReference type="EMBL" id="JAINUF010000012">
    <property type="protein sequence ID" value="KAJ8344865.1"/>
    <property type="molecule type" value="Genomic_DNA"/>
</dbReference>
<evidence type="ECO:0000313" key="2">
    <source>
        <dbReference type="Proteomes" id="UP001152622"/>
    </source>
</evidence>
<sequence length="106" mass="11525">MLNNVEVLAVKYCFPFTCGPPACPLAQFTVGHCSPAPDHGARLSPRRTRPTAIPIIPRAETRWRRVAAAVEQCLGFEDSKERLRGKNTNGKRPAVVMHCALAVGSS</sequence>
<proteinExistence type="predicted"/>
<name>A0A9Q1ETV0_SYNKA</name>
<reference evidence="1" key="1">
    <citation type="journal article" date="2023" name="Science">
        <title>Genome structures resolve the early diversification of teleost fishes.</title>
        <authorList>
            <person name="Parey E."/>
            <person name="Louis A."/>
            <person name="Montfort J."/>
            <person name="Bouchez O."/>
            <person name="Roques C."/>
            <person name="Iampietro C."/>
            <person name="Lluch J."/>
            <person name="Castinel A."/>
            <person name="Donnadieu C."/>
            <person name="Desvignes T."/>
            <person name="Floi Bucao C."/>
            <person name="Jouanno E."/>
            <person name="Wen M."/>
            <person name="Mejri S."/>
            <person name="Dirks R."/>
            <person name="Jansen H."/>
            <person name="Henkel C."/>
            <person name="Chen W.J."/>
            <person name="Zahm M."/>
            <person name="Cabau C."/>
            <person name="Klopp C."/>
            <person name="Thompson A.W."/>
            <person name="Robinson-Rechavi M."/>
            <person name="Braasch I."/>
            <person name="Lecointre G."/>
            <person name="Bobe J."/>
            <person name="Postlethwait J.H."/>
            <person name="Berthelot C."/>
            <person name="Roest Crollius H."/>
            <person name="Guiguen Y."/>
        </authorList>
    </citation>
    <scope>NUCLEOTIDE SEQUENCE</scope>
    <source>
        <strain evidence="1">WJC10195</strain>
    </source>
</reference>
<keyword evidence="2" id="KW-1185">Reference proteome</keyword>
<gene>
    <name evidence="1" type="ORF">SKAU_G00290580</name>
</gene>
<accession>A0A9Q1ETV0</accession>